<comment type="caution">
    <text evidence="3">The sequence shown here is derived from an EMBL/GenBank/DDBJ whole genome shotgun (WGS) entry which is preliminary data.</text>
</comment>
<proteinExistence type="inferred from homology"/>
<dbReference type="SUPFAM" id="SSF48576">
    <property type="entry name" value="Terpenoid synthases"/>
    <property type="match status" value="1"/>
</dbReference>
<dbReference type="SFLD" id="SFLDS00005">
    <property type="entry name" value="Isoprenoid_Synthase_Type_I"/>
    <property type="match status" value="1"/>
</dbReference>
<dbReference type="InterPro" id="IPR008949">
    <property type="entry name" value="Isoprenoid_synthase_dom_sf"/>
</dbReference>
<dbReference type="EMBL" id="JAPEVG010000071">
    <property type="protein sequence ID" value="KAJ8487893.1"/>
    <property type="molecule type" value="Genomic_DNA"/>
</dbReference>
<comment type="similarity">
    <text evidence="1">Belongs to the trichodiene synthase family.</text>
</comment>
<organism evidence="3 4">
    <name type="scientific">Trametes cubensis</name>
    <dbReference type="NCBI Taxonomy" id="1111947"/>
    <lineage>
        <taxon>Eukaryota</taxon>
        <taxon>Fungi</taxon>
        <taxon>Dikarya</taxon>
        <taxon>Basidiomycota</taxon>
        <taxon>Agaricomycotina</taxon>
        <taxon>Agaricomycetes</taxon>
        <taxon>Polyporales</taxon>
        <taxon>Polyporaceae</taxon>
        <taxon>Trametes</taxon>
    </lineage>
</organism>
<dbReference type="Pfam" id="PF06330">
    <property type="entry name" value="TRI5"/>
    <property type="match status" value="1"/>
</dbReference>
<dbReference type="GO" id="GO:0016838">
    <property type="term" value="F:carbon-oxygen lyase activity, acting on phosphates"/>
    <property type="evidence" value="ECO:0007669"/>
    <property type="project" value="InterPro"/>
</dbReference>
<dbReference type="Proteomes" id="UP001215151">
    <property type="component" value="Unassembled WGS sequence"/>
</dbReference>
<evidence type="ECO:0000313" key="4">
    <source>
        <dbReference type="Proteomes" id="UP001215151"/>
    </source>
</evidence>
<dbReference type="AlphaFoldDB" id="A0AAD7XAR8"/>
<gene>
    <name evidence="3" type="ORF">ONZ51_g3892</name>
</gene>
<sequence length="340" mass="38013">MSTQAFLSDLPDECLNAPDCGDEAYGSHQSPNVDTTSSAAIVAAVHSFLQRLPYRHPNNPQNVKLRREISDEIVSWNTGLSADHIEQITDTSCGTAECTYAHTGYEHQRFVALYTACLTFVDDLGYKNIELVGEFVQRFTRGQPQPLPALSRLQGLLAEVYDYCPRVSADAIVTSTMDGISGMYTELITKGYIVQPEAVRYPYHLRIRTGIAVGYAHLTFTKEWARDAGHMYLQVVPEVEAITVGFNDILSFYKETLVGDTGNYIHMRATAERRSPLTVLEELIEENLDSARKIKKFAASQTGLTEICHSSLMGYIEFHLNARRYHLEGIVDGTRYLPAS</sequence>
<dbReference type="InterPro" id="IPR024652">
    <property type="entry name" value="Trichodiene_synth"/>
</dbReference>
<keyword evidence="2" id="KW-0456">Lyase</keyword>
<evidence type="ECO:0000256" key="2">
    <source>
        <dbReference type="ARBA" id="ARBA00023239"/>
    </source>
</evidence>
<reference evidence="3" key="1">
    <citation type="submission" date="2022-11" db="EMBL/GenBank/DDBJ databases">
        <title>Genome Sequence of Cubamyces cubensis.</title>
        <authorList>
            <person name="Buettner E."/>
        </authorList>
    </citation>
    <scope>NUCLEOTIDE SEQUENCE</scope>
    <source>
        <strain evidence="3">MPL-01</strain>
    </source>
</reference>
<evidence type="ECO:0000256" key="1">
    <source>
        <dbReference type="ARBA" id="ARBA00007946"/>
    </source>
</evidence>
<evidence type="ECO:0008006" key="5">
    <source>
        <dbReference type="Google" id="ProtNLM"/>
    </source>
</evidence>
<name>A0AAD7XAR8_9APHY</name>
<dbReference type="SFLD" id="SFLDG01021">
    <property type="entry name" value="Trichodiene_Synthase_Like"/>
    <property type="match status" value="1"/>
</dbReference>
<evidence type="ECO:0000313" key="3">
    <source>
        <dbReference type="EMBL" id="KAJ8487893.1"/>
    </source>
</evidence>
<protein>
    <recommendedName>
        <fullName evidence="5">Terpenoid synthase</fullName>
    </recommendedName>
</protein>
<keyword evidence="4" id="KW-1185">Reference proteome</keyword>
<dbReference type="Gene3D" id="1.10.600.10">
    <property type="entry name" value="Farnesyl Diphosphate Synthase"/>
    <property type="match status" value="1"/>
</dbReference>
<accession>A0AAD7XAR8</accession>